<dbReference type="SMART" id="SM00369">
    <property type="entry name" value="LRR_TYP"/>
    <property type="match status" value="8"/>
</dbReference>
<accession>A0A0R3W3C4</accession>
<keyword evidence="5" id="KW-0732">Signal</keyword>
<dbReference type="FunFam" id="3.80.10.10:FF:001164">
    <property type="entry name" value="GH01279p"/>
    <property type="match status" value="1"/>
</dbReference>
<dbReference type="STRING" id="60517.A0A0R3W3C4"/>
<evidence type="ECO:0000313" key="8">
    <source>
        <dbReference type="WBParaSite" id="TASK_0000440501-mRNA-1"/>
    </source>
</evidence>
<keyword evidence="4" id="KW-0812">Transmembrane</keyword>
<dbReference type="WBParaSite" id="TASK_0000440501-mRNA-1">
    <property type="protein sequence ID" value="TASK_0000440501-mRNA-1"/>
    <property type="gene ID" value="TASK_0000440501"/>
</dbReference>
<dbReference type="PANTHER" id="PTHR45712:SF22">
    <property type="entry name" value="INSULIN-LIKE GROWTH FACTOR-BINDING PROTEIN COMPLEX ACID LABILE SUBUNIT"/>
    <property type="match status" value="1"/>
</dbReference>
<gene>
    <name evidence="6" type="ORF">TASK_LOCUS4406</name>
</gene>
<evidence type="ECO:0000256" key="5">
    <source>
        <dbReference type="SAM" id="SignalP"/>
    </source>
</evidence>
<dbReference type="Gene3D" id="3.80.10.10">
    <property type="entry name" value="Ribonuclease Inhibitor"/>
    <property type="match status" value="2"/>
</dbReference>
<feature type="transmembrane region" description="Helical" evidence="4">
    <location>
        <begin position="500"/>
        <end position="523"/>
    </location>
</feature>
<dbReference type="SUPFAM" id="SSF52058">
    <property type="entry name" value="L domain-like"/>
    <property type="match status" value="1"/>
</dbReference>
<dbReference type="Proteomes" id="UP000282613">
    <property type="component" value="Unassembled WGS sequence"/>
</dbReference>
<dbReference type="PROSITE" id="PS51450">
    <property type="entry name" value="LRR"/>
    <property type="match status" value="3"/>
</dbReference>
<keyword evidence="4" id="KW-1133">Transmembrane helix</keyword>
<keyword evidence="4" id="KW-0472">Membrane</keyword>
<evidence type="ECO:0000256" key="1">
    <source>
        <dbReference type="ARBA" id="ARBA00022614"/>
    </source>
</evidence>
<dbReference type="InterPro" id="IPR032675">
    <property type="entry name" value="LRR_dom_sf"/>
</dbReference>
<dbReference type="InterPro" id="IPR001611">
    <property type="entry name" value="Leu-rich_rpt"/>
</dbReference>
<evidence type="ECO:0000313" key="6">
    <source>
        <dbReference type="EMBL" id="VDK33370.1"/>
    </source>
</evidence>
<reference evidence="8" key="1">
    <citation type="submission" date="2017-02" db="UniProtKB">
        <authorList>
            <consortium name="WormBaseParasite"/>
        </authorList>
    </citation>
    <scope>IDENTIFICATION</scope>
</reference>
<feature type="chain" id="PRO_5043132603" evidence="5">
    <location>
        <begin position="29"/>
        <end position="727"/>
    </location>
</feature>
<keyword evidence="7" id="KW-1185">Reference proteome</keyword>
<evidence type="ECO:0000256" key="2">
    <source>
        <dbReference type="ARBA" id="ARBA00022737"/>
    </source>
</evidence>
<sequence>MVWSSSVSFLLILHISPLLLVLFQETRAACRIEGTSCLCAEEVTAQDNSLSNILAYCCQSDIFHLHVNGSRIVGGMAFYHKPCHNLIDFRIHAPSQTSLAPDGLAFNGLPNLEVLHITGDLTLSTLPKGVFSGLVASLRQLNLSNNALSTLTGSEFVGFADPNSRLDEVDLSNNRLQYLRIGCFQSLNGIRSLNLAGNTISELRSDIFVGLQLLEELDLRRNPITVIIGGAFQPLTKLRKLLISGLGSMSSPLNTLTPGMLYGLQTLRHLEMSNLGIANINAETFIELRHLQELDLSGNRLTDVPSIAFKRMVIAQRGGRFQRLNLSNNRIVCLPEGGFADFPQLKSLDLSGNLLTVISDQAFSGVKHLRDLDLLENPLLVIIPSAFDEFATVGGNGWQDAVTILHWHRLAGELLPKKAVVRIPNDENIAGINKLRLQVVYGRQNGDSYTTVAPFIDLPCPRLPLPNHIPLKRSTNDVEAVKATDENVEEFGRILTQNKISLITIVVCAVLTLVVTSATILSCHTCRKRRRRRSKANPSDSVITSSPLSEAGKLHYSALFDKNTFPFNRLEVGSTVFTEQVPPVIEKMSTSERLFNLGQQLAPPPYPHNLQTMEERLRQAAAASITVSGLFNGYATSRESPHQSPSGQSSPSNLGSSPRFSSSTSSVQQQQQQRQKATPPLHLVMTTSASDHEKSPPPPPSSVSPLHESGIASDNASSSLMTALGVF</sequence>
<feature type="compositionally biased region" description="Polar residues" evidence="3">
    <location>
        <begin position="712"/>
        <end position="721"/>
    </location>
</feature>
<dbReference type="PANTHER" id="PTHR45712">
    <property type="entry name" value="AGAP008170-PA"/>
    <property type="match status" value="1"/>
</dbReference>
<feature type="region of interest" description="Disordered" evidence="3">
    <location>
        <begin position="634"/>
        <end position="727"/>
    </location>
</feature>
<dbReference type="OrthoDB" id="1055097at2759"/>
<name>A0A0R3W3C4_TAEAS</name>
<keyword evidence="2" id="KW-0677">Repeat</keyword>
<organism evidence="8">
    <name type="scientific">Taenia asiatica</name>
    <name type="common">Asian tapeworm</name>
    <dbReference type="NCBI Taxonomy" id="60517"/>
    <lineage>
        <taxon>Eukaryota</taxon>
        <taxon>Metazoa</taxon>
        <taxon>Spiralia</taxon>
        <taxon>Lophotrochozoa</taxon>
        <taxon>Platyhelminthes</taxon>
        <taxon>Cestoda</taxon>
        <taxon>Eucestoda</taxon>
        <taxon>Cyclophyllidea</taxon>
        <taxon>Taeniidae</taxon>
        <taxon>Taenia</taxon>
    </lineage>
</organism>
<evidence type="ECO:0000313" key="7">
    <source>
        <dbReference type="Proteomes" id="UP000282613"/>
    </source>
</evidence>
<dbReference type="InterPro" id="IPR003591">
    <property type="entry name" value="Leu-rich_rpt_typical-subtyp"/>
</dbReference>
<dbReference type="Pfam" id="PF13855">
    <property type="entry name" value="LRR_8"/>
    <property type="match status" value="4"/>
</dbReference>
<dbReference type="AlphaFoldDB" id="A0A0R3W3C4"/>
<dbReference type="InterPro" id="IPR050333">
    <property type="entry name" value="SLRP"/>
</dbReference>
<evidence type="ECO:0000256" key="4">
    <source>
        <dbReference type="SAM" id="Phobius"/>
    </source>
</evidence>
<protein>
    <submittedName>
        <fullName evidence="8">LRRCT domain-containing protein</fullName>
    </submittedName>
</protein>
<dbReference type="EMBL" id="UYRS01018346">
    <property type="protein sequence ID" value="VDK33370.1"/>
    <property type="molecule type" value="Genomic_DNA"/>
</dbReference>
<proteinExistence type="predicted"/>
<dbReference type="SMART" id="SM00364">
    <property type="entry name" value="LRR_BAC"/>
    <property type="match status" value="4"/>
</dbReference>
<reference evidence="6 7" key="2">
    <citation type="submission" date="2018-11" db="EMBL/GenBank/DDBJ databases">
        <authorList>
            <consortium name="Pathogen Informatics"/>
        </authorList>
    </citation>
    <scope>NUCLEOTIDE SEQUENCE [LARGE SCALE GENOMIC DNA]</scope>
</reference>
<keyword evidence="1" id="KW-0433">Leucine-rich repeat</keyword>
<dbReference type="PRINTS" id="PR00019">
    <property type="entry name" value="LEURICHRPT"/>
</dbReference>
<feature type="signal peptide" evidence="5">
    <location>
        <begin position="1"/>
        <end position="28"/>
    </location>
</feature>
<feature type="compositionally biased region" description="Low complexity" evidence="3">
    <location>
        <begin position="642"/>
        <end position="675"/>
    </location>
</feature>
<evidence type="ECO:0000256" key="3">
    <source>
        <dbReference type="SAM" id="MobiDB-lite"/>
    </source>
</evidence>